<comment type="caution">
    <text evidence="2">The sequence shown here is derived from an EMBL/GenBank/DDBJ whole genome shotgun (WGS) entry which is preliminary data.</text>
</comment>
<evidence type="ECO:0000313" key="2">
    <source>
        <dbReference type="EMBL" id="KAF6232550.1"/>
    </source>
</evidence>
<dbReference type="SUPFAM" id="SSF52047">
    <property type="entry name" value="RNI-like"/>
    <property type="match status" value="1"/>
</dbReference>
<dbReference type="AlphaFoldDB" id="A0A8H6L200"/>
<dbReference type="OrthoDB" id="3140657at2759"/>
<sequence>MFRKLVLGTSTESGKGFVEILASEELRTCVSQLTFNSFQVGQRVCERGAATLPNEVIHTLRNVCAFENIGSVCINLPWNRRAAGSLRNVVPQQYHFQILDMILAKLLTPSGRSLPIKTLALHNLPSKNTPVTEKEGFDRFLGRLSTLQLGVWMHDKGVPESRDHIDLSIKCLDFFAKLPVVWLTPARNLSTLSLSSDDHWGYYPKVDIEKTYFPSLQALALGKLCFSHDSKLEWLLKHATSLQRLYLVDCSILREAFFLGQQDNDGYPAGRIQRGNTDQRSYTYERCWSYYLMEMSLSLKNLTRFVMHSRKSAAASFSSWRDIPPSRDERYIRFLADGVFEPCTAEQELTSEKEDWDALANLLEVTTARSNRRRGPNDRQFEESIPGYW</sequence>
<name>A0A8H6L200_9LECA</name>
<gene>
    <name evidence="2" type="ORF">HO173_009218</name>
</gene>
<reference evidence="2 3" key="1">
    <citation type="journal article" date="2020" name="Genomics">
        <title>Complete, high-quality genomes from long-read metagenomic sequencing of two wolf lichen thalli reveals enigmatic genome architecture.</title>
        <authorList>
            <person name="McKenzie S.K."/>
            <person name="Walston R.F."/>
            <person name="Allen J.L."/>
        </authorList>
    </citation>
    <scope>NUCLEOTIDE SEQUENCE [LARGE SCALE GENOMIC DNA]</scope>
    <source>
        <strain evidence="2">WasteWater2</strain>
    </source>
</reference>
<proteinExistence type="predicted"/>
<dbReference type="PANTHER" id="PTHR42057:SF2">
    <property type="entry name" value="F-BOX DOMAIN PROTEIN (AFU_ORTHOLOGUE AFUA_4G00200)-RELATED"/>
    <property type="match status" value="1"/>
</dbReference>
<protein>
    <submittedName>
        <fullName evidence="2">Uncharacterized protein</fullName>
    </submittedName>
</protein>
<dbReference type="Proteomes" id="UP000578531">
    <property type="component" value="Unassembled WGS sequence"/>
</dbReference>
<dbReference type="GeneID" id="59290870"/>
<dbReference type="EMBL" id="JACCJC010000047">
    <property type="protein sequence ID" value="KAF6232550.1"/>
    <property type="molecule type" value="Genomic_DNA"/>
</dbReference>
<organism evidence="2 3">
    <name type="scientific">Letharia columbiana</name>
    <dbReference type="NCBI Taxonomy" id="112416"/>
    <lineage>
        <taxon>Eukaryota</taxon>
        <taxon>Fungi</taxon>
        <taxon>Dikarya</taxon>
        <taxon>Ascomycota</taxon>
        <taxon>Pezizomycotina</taxon>
        <taxon>Lecanoromycetes</taxon>
        <taxon>OSLEUM clade</taxon>
        <taxon>Lecanoromycetidae</taxon>
        <taxon>Lecanorales</taxon>
        <taxon>Lecanorineae</taxon>
        <taxon>Parmeliaceae</taxon>
        <taxon>Letharia</taxon>
    </lineage>
</organism>
<evidence type="ECO:0000256" key="1">
    <source>
        <dbReference type="SAM" id="MobiDB-lite"/>
    </source>
</evidence>
<keyword evidence="3" id="KW-1185">Reference proteome</keyword>
<dbReference type="PANTHER" id="PTHR42057">
    <property type="entry name" value="F-BOX DOMAIN PROTEIN (AFU_ORTHOLOGUE AFUA_4G00200)"/>
    <property type="match status" value="1"/>
</dbReference>
<feature type="region of interest" description="Disordered" evidence="1">
    <location>
        <begin position="369"/>
        <end position="389"/>
    </location>
</feature>
<evidence type="ECO:0000313" key="3">
    <source>
        <dbReference type="Proteomes" id="UP000578531"/>
    </source>
</evidence>
<dbReference type="RefSeq" id="XP_037161976.1">
    <property type="nucleotide sequence ID" value="XM_037311109.1"/>
</dbReference>
<accession>A0A8H6L200</accession>